<keyword evidence="1" id="KW-1133">Transmembrane helix</keyword>
<feature type="transmembrane region" description="Helical" evidence="1">
    <location>
        <begin position="180"/>
        <end position="209"/>
    </location>
</feature>
<feature type="transmembrane region" description="Helical" evidence="1">
    <location>
        <begin position="215"/>
        <end position="233"/>
    </location>
</feature>
<keyword evidence="1" id="KW-0812">Transmembrane</keyword>
<organism evidence="2 3">
    <name type="scientific">Niastella caeni</name>
    <dbReference type="NCBI Taxonomy" id="2569763"/>
    <lineage>
        <taxon>Bacteria</taxon>
        <taxon>Pseudomonadati</taxon>
        <taxon>Bacteroidota</taxon>
        <taxon>Chitinophagia</taxon>
        <taxon>Chitinophagales</taxon>
        <taxon>Chitinophagaceae</taxon>
        <taxon>Niastella</taxon>
    </lineage>
</organism>
<feature type="transmembrane region" description="Helical" evidence="1">
    <location>
        <begin position="101"/>
        <end position="121"/>
    </location>
</feature>
<evidence type="ECO:0000313" key="2">
    <source>
        <dbReference type="EMBL" id="THU34091.1"/>
    </source>
</evidence>
<gene>
    <name evidence="2" type="ORF">FAM09_24015</name>
</gene>
<evidence type="ECO:0000256" key="1">
    <source>
        <dbReference type="SAM" id="Phobius"/>
    </source>
</evidence>
<feature type="transmembrane region" description="Helical" evidence="1">
    <location>
        <begin position="360"/>
        <end position="376"/>
    </location>
</feature>
<feature type="transmembrane region" description="Helical" evidence="1">
    <location>
        <begin position="328"/>
        <end position="348"/>
    </location>
</feature>
<keyword evidence="3" id="KW-1185">Reference proteome</keyword>
<proteinExistence type="predicted"/>
<dbReference type="Proteomes" id="UP000306918">
    <property type="component" value="Unassembled WGS sequence"/>
</dbReference>
<comment type="caution">
    <text evidence="2">The sequence shown here is derived from an EMBL/GenBank/DDBJ whole genome shotgun (WGS) entry which is preliminary data.</text>
</comment>
<feature type="transmembrane region" description="Helical" evidence="1">
    <location>
        <begin position="37"/>
        <end position="54"/>
    </location>
</feature>
<name>A0A4S8HHU2_9BACT</name>
<dbReference type="AlphaFoldDB" id="A0A4S8HHU2"/>
<reference evidence="2 3" key="1">
    <citation type="submission" date="2019-04" db="EMBL/GenBank/DDBJ databases">
        <title>Niastella caeni sp. nov., isolated from activated sludge.</title>
        <authorList>
            <person name="Sheng M."/>
        </authorList>
    </citation>
    <scope>NUCLEOTIDE SEQUENCE [LARGE SCALE GENOMIC DNA]</scope>
    <source>
        <strain evidence="2 3">HX-2-15</strain>
    </source>
</reference>
<protein>
    <submittedName>
        <fullName evidence="2">Uncharacterized protein</fullName>
    </submittedName>
</protein>
<keyword evidence="1" id="KW-0472">Membrane</keyword>
<sequence>MIGGILLLILFFVATIPMLQIMKRRLPWFQVGMMKNLYWFHTLFTIIYYIFQLFSRSDSQDYYLRPQTQYADWFSAYGTGTPFIDFVGYPFINYLGFSFEMMFVLFAYMGYWGFVFFYVYFKENLKYKHKFMGMDLIGLLIFLPNMHFWTVSLGKGSIIFWGLGMVMYGLSQLKTRKVHLLLGLLIIYHVRPHVFLFMAVGIVVGLFTGRQKVPLYQKLLVFGASIGAMVLLYDKIMAFSKIDGDNVMQSFNQFSAVRAYELSKAGSGIDISNYPLVLKLFTFWFRPLFVDAPGAMGLVVSVENMLYLALTAKLFQKGFIKFLRTGSALLKTSAVTFIATSFALSNTMSNMGIIIRQKSMIMYFLFFVILMFLDYKKHLQVMKRQRAMESREPEPPVKVKLAIAGKS</sequence>
<feature type="transmembrane region" description="Helical" evidence="1">
    <location>
        <begin position="295"/>
        <end position="316"/>
    </location>
</feature>
<feature type="transmembrane region" description="Helical" evidence="1">
    <location>
        <begin position="156"/>
        <end position="173"/>
    </location>
</feature>
<dbReference type="EMBL" id="STFF01000008">
    <property type="protein sequence ID" value="THU34091.1"/>
    <property type="molecule type" value="Genomic_DNA"/>
</dbReference>
<dbReference type="OrthoDB" id="975915at2"/>
<evidence type="ECO:0000313" key="3">
    <source>
        <dbReference type="Proteomes" id="UP000306918"/>
    </source>
</evidence>
<accession>A0A4S8HHU2</accession>
<feature type="transmembrane region" description="Helical" evidence="1">
    <location>
        <begin position="74"/>
        <end position="95"/>
    </location>
</feature>